<evidence type="ECO:0000313" key="2">
    <source>
        <dbReference type="EMBL" id="KAK3171061.1"/>
    </source>
</evidence>
<sequence length="300" mass="33916">MVAQTEYTPRYEVSNNGRGGGNALVQMIYLDKHREELQFAFKRSRSDAIWGQKERLRKAIYELAVYDNVIVKKHPNIVDLTDIVYGDLKPKNVLVFEENGHPVAKLIDFDCSCFGLTDCSLVSIAGTPGWLAPEFVRRNPHCTLGEARKADIYSYGKLCAWILYMHVLDIKDFTKNQGRVSGLDYEYFDFVGVLNQLELPQRSPNSTQGVRSLGTKVLSLLERVFASTFIGDPARRFDEVFQAVAMLKRMIYQFETANVVELTCVSLIEPFGAYEIPDHADTDPEAIATVLKIISEPQAF</sequence>
<protein>
    <recommendedName>
        <fullName evidence="1">Protein kinase domain-containing protein</fullName>
    </recommendedName>
</protein>
<gene>
    <name evidence="2" type="ORF">OEA41_003145</name>
</gene>
<accession>A0AAD9Z444</accession>
<comment type="caution">
    <text evidence="2">The sequence shown here is derived from an EMBL/GenBank/DDBJ whole genome shotgun (WGS) entry which is preliminary data.</text>
</comment>
<proteinExistence type="predicted"/>
<keyword evidence="3" id="KW-1185">Reference proteome</keyword>
<dbReference type="EMBL" id="JASNWA010000008">
    <property type="protein sequence ID" value="KAK3171061.1"/>
    <property type="molecule type" value="Genomic_DNA"/>
</dbReference>
<dbReference type="PROSITE" id="PS50011">
    <property type="entry name" value="PROTEIN_KINASE_DOM"/>
    <property type="match status" value="1"/>
</dbReference>
<dbReference type="SMART" id="SM00220">
    <property type="entry name" value="S_TKc"/>
    <property type="match status" value="1"/>
</dbReference>
<dbReference type="PANTHER" id="PTHR24359">
    <property type="entry name" value="SERINE/THREONINE-PROTEIN KINASE SBK1"/>
    <property type="match status" value="1"/>
</dbReference>
<dbReference type="AlphaFoldDB" id="A0AAD9Z444"/>
<dbReference type="PROSITE" id="PS00108">
    <property type="entry name" value="PROTEIN_KINASE_ST"/>
    <property type="match status" value="1"/>
</dbReference>
<organism evidence="2 3">
    <name type="scientific">Lepraria neglecta</name>
    <dbReference type="NCBI Taxonomy" id="209136"/>
    <lineage>
        <taxon>Eukaryota</taxon>
        <taxon>Fungi</taxon>
        <taxon>Dikarya</taxon>
        <taxon>Ascomycota</taxon>
        <taxon>Pezizomycotina</taxon>
        <taxon>Lecanoromycetes</taxon>
        <taxon>OSLEUM clade</taxon>
        <taxon>Lecanoromycetidae</taxon>
        <taxon>Lecanorales</taxon>
        <taxon>Lecanorineae</taxon>
        <taxon>Stereocaulaceae</taxon>
        <taxon>Lepraria</taxon>
    </lineage>
</organism>
<dbReference type="GO" id="GO:0004674">
    <property type="term" value="F:protein serine/threonine kinase activity"/>
    <property type="evidence" value="ECO:0007669"/>
    <property type="project" value="TreeGrafter"/>
</dbReference>
<reference evidence="2" key="1">
    <citation type="submission" date="2022-11" db="EMBL/GenBank/DDBJ databases">
        <title>Chromosomal genome sequence assembly and mating type (MAT) locus characterization of the leprose asexual lichenized fungus Lepraria neglecta (Nyl.) Erichsen.</title>
        <authorList>
            <person name="Allen J.L."/>
            <person name="Pfeffer B."/>
        </authorList>
    </citation>
    <scope>NUCLEOTIDE SEQUENCE</scope>
    <source>
        <strain evidence="2">Allen 5258</strain>
    </source>
</reference>
<dbReference type="GO" id="GO:0005524">
    <property type="term" value="F:ATP binding"/>
    <property type="evidence" value="ECO:0007669"/>
    <property type="project" value="InterPro"/>
</dbReference>
<evidence type="ECO:0000313" key="3">
    <source>
        <dbReference type="Proteomes" id="UP001276659"/>
    </source>
</evidence>
<dbReference type="InterPro" id="IPR000719">
    <property type="entry name" value="Prot_kinase_dom"/>
</dbReference>
<dbReference type="InterPro" id="IPR008271">
    <property type="entry name" value="Ser/Thr_kinase_AS"/>
</dbReference>
<dbReference type="SUPFAM" id="SSF56112">
    <property type="entry name" value="Protein kinase-like (PK-like)"/>
    <property type="match status" value="1"/>
</dbReference>
<dbReference type="Gene3D" id="1.10.510.10">
    <property type="entry name" value="Transferase(Phosphotransferase) domain 1"/>
    <property type="match status" value="1"/>
</dbReference>
<evidence type="ECO:0000259" key="1">
    <source>
        <dbReference type="PROSITE" id="PS50011"/>
    </source>
</evidence>
<dbReference type="PANTHER" id="PTHR24359:SF1">
    <property type="entry name" value="INHIBITOR OF NUCLEAR FACTOR KAPPA-B KINASE EPSILON SUBUNIT HOMOLOG 1-RELATED"/>
    <property type="match status" value="1"/>
</dbReference>
<dbReference type="Pfam" id="PF00069">
    <property type="entry name" value="Pkinase"/>
    <property type="match status" value="1"/>
</dbReference>
<feature type="domain" description="Protein kinase" evidence="1">
    <location>
        <begin position="1"/>
        <end position="255"/>
    </location>
</feature>
<name>A0AAD9Z444_9LECA</name>
<dbReference type="Proteomes" id="UP001276659">
    <property type="component" value="Unassembled WGS sequence"/>
</dbReference>
<dbReference type="InterPro" id="IPR011009">
    <property type="entry name" value="Kinase-like_dom_sf"/>
</dbReference>